<evidence type="ECO:0000256" key="2">
    <source>
        <dbReference type="ARBA" id="ARBA00022448"/>
    </source>
</evidence>
<keyword evidence="4 7" id="KW-0812">Transmembrane</keyword>
<evidence type="ECO:0000313" key="10">
    <source>
        <dbReference type="Proteomes" id="UP000294802"/>
    </source>
</evidence>
<dbReference type="InterPro" id="IPR050189">
    <property type="entry name" value="MFS_Efflux_Transporters"/>
</dbReference>
<evidence type="ECO:0000256" key="1">
    <source>
        <dbReference type="ARBA" id="ARBA00004651"/>
    </source>
</evidence>
<dbReference type="InterPro" id="IPR036259">
    <property type="entry name" value="MFS_trans_sf"/>
</dbReference>
<dbReference type="PROSITE" id="PS50850">
    <property type="entry name" value="MFS"/>
    <property type="match status" value="1"/>
</dbReference>
<feature type="transmembrane region" description="Helical" evidence="7">
    <location>
        <begin position="7"/>
        <end position="28"/>
    </location>
</feature>
<feature type="transmembrane region" description="Helical" evidence="7">
    <location>
        <begin position="100"/>
        <end position="120"/>
    </location>
</feature>
<feature type="transmembrane region" description="Helical" evidence="7">
    <location>
        <begin position="72"/>
        <end position="94"/>
    </location>
</feature>
<proteinExistence type="predicted"/>
<dbReference type="EMBL" id="SCWB01000012">
    <property type="protein sequence ID" value="TDM07884.1"/>
    <property type="molecule type" value="Genomic_DNA"/>
</dbReference>
<keyword evidence="10" id="KW-1185">Reference proteome</keyword>
<comment type="subcellular location">
    <subcellularLocation>
        <location evidence="1">Cell membrane</location>
        <topology evidence="1">Multi-pass membrane protein</topology>
    </subcellularLocation>
</comment>
<dbReference type="Proteomes" id="UP000294802">
    <property type="component" value="Unassembled WGS sequence"/>
</dbReference>
<sequence length="378" mass="40363">MSYTKLFTFILSIFVVGMVELMIAGILTLVSDDLHISEALAGQLVTIYAFTFALSGPLLVKLTEKYNPKWVLLITMGVFMTGNAINAAGPTFIVIVIGRIIASAAAALIVVKLLALTVVLSKPEVRGKMLGLVYIGFSGANVFGVPIGTKIGEMFGWRATFWMIVGVSLIAAVLLMFQLPNQITPAADEPAGETKSRLLHPKEAAKYISITFLILAANSAVFTYISPIMINGGYHLSEVSIALFVAGIGSMTGTSLGGAMTDRLGSRTWLLISISVFVLSVLLLNLTLPVYLLLLFVILIWNLSEWGTNPAIQMGIINQVEGDTSQIMAWNMSALNAGIGFGALIGGILVEYFAPSFSTYIAAGLGIVCLLIAMTIKR</sequence>
<dbReference type="RefSeq" id="WP_133444081.1">
    <property type="nucleotide sequence ID" value="NZ_SCWB01000012.1"/>
</dbReference>
<feature type="transmembrane region" description="Helical" evidence="7">
    <location>
        <begin position="132"/>
        <end position="149"/>
    </location>
</feature>
<feature type="domain" description="Major facilitator superfamily (MFS) profile" evidence="8">
    <location>
        <begin position="5"/>
        <end position="378"/>
    </location>
</feature>
<comment type="caution">
    <text evidence="9">The sequence shown here is derived from an EMBL/GenBank/DDBJ whole genome shotgun (WGS) entry which is preliminary data.</text>
</comment>
<name>A0A4R6BTC7_9STAP</name>
<gene>
    <name evidence="9" type="ORF">ERX29_07475</name>
</gene>
<feature type="transmembrane region" description="Helical" evidence="7">
    <location>
        <begin position="155"/>
        <end position="177"/>
    </location>
</feature>
<organism evidence="9 10">
    <name type="scientific">Macrococcus lamae</name>
    <dbReference type="NCBI Taxonomy" id="198484"/>
    <lineage>
        <taxon>Bacteria</taxon>
        <taxon>Bacillati</taxon>
        <taxon>Bacillota</taxon>
        <taxon>Bacilli</taxon>
        <taxon>Bacillales</taxon>
        <taxon>Staphylococcaceae</taxon>
        <taxon>Macrococcus</taxon>
    </lineage>
</organism>
<evidence type="ECO:0000256" key="3">
    <source>
        <dbReference type="ARBA" id="ARBA00022475"/>
    </source>
</evidence>
<feature type="transmembrane region" description="Helical" evidence="7">
    <location>
        <begin position="207"/>
        <end position="230"/>
    </location>
</feature>
<dbReference type="Gene3D" id="1.20.1250.20">
    <property type="entry name" value="MFS general substrate transporter like domains"/>
    <property type="match status" value="1"/>
</dbReference>
<feature type="transmembrane region" description="Helical" evidence="7">
    <location>
        <begin position="357"/>
        <end position="376"/>
    </location>
</feature>
<dbReference type="PANTHER" id="PTHR43124">
    <property type="entry name" value="PURINE EFFLUX PUMP PBUE"/>
    <property type="match status" value="1"/>
</dbReference>
<dbReference type="CDD" id="cd17324">
    <property type="entry name" value="MFS_NepI_like"/>
    <property type="match status" value="1"/>
</dbReference>
<keyword evidence="2" id="KW-0813">Transport</keyword>
<feature type="transmembrane region" description="Helical" evidence="7">
    <location>
        <begin position="236"/>
        <end position="256"/>
    </location>
</feature>
<feature type="transmembrane region" description="Helical" evidence="7">
    <location>
        <begin position="327"/>
        <end position="350"/>
    </location>
</feature>
<evidence type="ECO:0000256" key="5">
    <source>
        <dbReference type="ARBA" id="ARBA00022989"/>
    </source>
</evidence>
<feature type="transmembrane region" description="Helical" evidence="7">
    <location>
        <begin position="40"/>
        <end position="60"/>
    </location>
</feature>
<feature type="transmembrane region" description="Helical" evidence="7">
    <location>
        <begin position="268"/>
        <end position="301"/>
    </location>
</feature>
<protein>
    <submittedName>
        <fullName evidence="9">MFS transporter</fullName>
    </submittedName>
</protein>
<dbReference type="GO" id="GO:0022857">
    <property type="term" value="F:transmembrane transporter activity"/>
    <property type="evidence" value="ECO:0007669"/>
    <property type="project" value="InterPro"/>
</dbReference>
<dbReference type="PANTHER" id="PTHR43124:SF8">
    <property type="entry name" value="INNER MEMBRANE TRANSPORT PROTEIN YDHP"/>
    <property type="match status" value="1"/>
</dbReference>
<dbReference type="GO" id="GO:0005886">
    <property type="term" value="C:plasma membrane"/>
    <property type="evidence" value="ECO:0007669"/>
    <property type="project" value="UniProtKB-SubCell"/>
</dbReference>
<keyword evidence="3" id="KW-1003">Cell membrane</keyword>
<dbReference type="SUPFAM" id="SSF103473">
    <property type="entry name" value="MFS general substrate transporter"/>
    <property type="match status" value="1"/>
</dbReference>
<keyword evidence="6 7" id="KW-0472">Membrane</keyword>
<evidence type="ECO:0000313" key="9">
    <source>
        <dbReference type="EMBL" id="TDM07884.1"/>
    </source>
</evidence>
<accession>A0A4R6BTC7</accession>
<dbReference type="InterPro" id="IPR011701">
    <property type="entry name" value="MFS"/>
</dbReference>
<evidence type="ECO:0000256" key="7">
    <source>
        <dbReference type="SAM" id="Phobius"/>
    </source>
</evidence>
<evidence type="ECO:0000256" key="4">
    <source>
        <dbReference type="ARBA" id="ARBA00022692"/>
    </source>
</evidence>
<dbReference type="AlphaFoldDB" id="A0A4R6BTC7"/>
<dbReference type="Pfam" id="PF07690">
    <property type="entry name" value="MFS_1"/>
    <property type="match status" value="1"/>
</dbReference>
<evidence type="ECO:0000259" key="8">
    <source>
        <dbReference type="PROSITE" id="PS50850"/>
    </source>
</evidence>
<keyword evidence="5 7" id="KW-1133">Transmembrane helix</keyword>
<dbReference type="InterPro" id="IPR020846">
    <property type="entry name" value="MFS_dom"/>
</dbReference>
<dbReference type="OrthoDB" id="337363at2"/>
<evidence type="ECO:0000256" key="6">
    <source>
        <dbReference type="ARBA" id="ARBA00023136"/>
    </source>
</evidence>
<reference evidence="9 10" key="1">
    <citation type="submission" date="2019-01" db="EMBL/GenBank/DDBJ databases">
        <title>Draft genome sequences of the type strains of six Macrococcus species.</title>
        <authorList>
            <person name="Mazhar S."/>
            <person name="Altermann E."/>
            <person name="Hill C."/>
            <person name="Mcauliffe O."/>
        </authorList>
    </citation>
    <scope>NUCLEOTIDE SEQUENCE [LARGE SCALE GENOMIC DNA]</scope>
    <source>
        <strain evidence="9 10">CCM4815</strain>
    </source>
</reference>